<dbReference type="InterPro" id="IPR002145">
    <property type="entry name" value="CopG"/>
</dbReference>
<name>A0AAU6PYB4_9DEIO</name>
<reference evidence="3" key="1">
    <citation type="submission" date="2024-03" db="EMBL/GenBank/DDBJ databases">
        <title>Deinococcus weizhi sp. nov., isolated from human skin.</title>
        <authorList>
            <person name="Wei Z."/>
            <person name="Tian F."/>
            <person name="Yang C."/>
            <person name="Xin L.T."/>
            <person name="Wen Z.J."/>
            <person name="Lan K.C."/>
            <person name="Yu L."/>
            <person name="Zhe W."/>
            <person name="Dan F.D."/>
            <person name="Jun W."/>
            <person name="Rui Z."/>
            <person name="Yong X.J."/>
            <person name="Ting Y."/>
            <person name="Wei X."/>
            <person name="Xu Z.G."/>
            <person name="Xin Z."/>
            <person name="Dong F.G."/>
            <person name="Ni X.M."/>
            <person name="Zheng M.G."/>
            <person name="Chun Y."/>
            <person name="Qian W.X."/>
        </authorList>
    </citation>
    <scope>NUCLEOTIDE SEQUENCE</scope>
    <source>
        <strain evidence="3">VB142</strain>
    </source>
</reference>
<dbReference type="CDD" id="cd22231">
    <property type="entry name" value="RHH_NikR_HicB-like"/>
    <property type="match status" value="1"/>
</dbReference>
<dbReference type="Pfam" id="PF01402">
    <property type="entry name" value="RHH_1"/>
    <property type="match status" value="1"/>
</dbReference>
<evidence type="ECO:0000313" key="3">
    <source>
        <dbReference type="EMBL" id="WYF43242.1"/>
    </source>
</evidence>
<dbReference type="Gene3D" id="1.10.1220.10">
    <property type="entry name" value="Met repressor-like"/>
    <property type="match status" value="1"/>
</dbReference>
<evidence type="ECO:0000256" key="1">
    <source>
        <dbReference type="SAM" id="MobiDB-lite"/>
    </source>
</evidence>
<gene>
    <name evidence="3" type="ORF">WDJ50_07290</name>
</gene>
<proteinExistence type="predicted"/>
<evidence type="ECO:0000259" key="2">
    <source>
        <dbReference type="Pfam" id="PF01402"/>
    </source>
</evidence>
<feature type="domain" description="Ribbon-helix-helix protein CopG" evidence="2">
    <location>
        <begin position="2"/>
        <end position="41"/>
    </location>
</feature>
<organism evidence="3">
    <name type="scientific">Deinococcus sp. VB142</name>
    <dbReference type="NCBI Taxonomy" id="3112952"/>
    <lineage>
        <taxon>Bacteria</taxon>
        <taxon>Thermotogati</taxon>
        <taxon>Deinococcota</taxon>
        <taxon>Deinococci</taxon>
        <taxon>Deinococcales</taxon>
        <taxon>Deinococcaceae</taxon>
        <taxon>Deinococcus</taxon>
    </lineage>
</organism>
<dbReference type="EMBL" id="CP149782">
    <property type="protein sequence ID" value="WYF43242.1"/>
    <property type="molecule type" value="Genomic_DNA"/>
</dbReference>
<feature type="region of interest" description="Disordered" evidence="1">
    <location>
        <begin position="52"/>
        <end position="73"/>
    </location>
</feature>
<dbReference type="RefSeq" id="WP_339093736.1">
    <property type="nucleotide sequence ID" value="NZ_CP149782.1"/>
</dbReference>
<dbReference type="InterPro" id="IPR013321">
    <property type="entry name" value="Arc_rbn_hlx_hlx"/>
</dbReference>
<dbReference type="GO" id="GO:0006355">
    <property type="term" value="P:regulation of DNA-templated transcription"/>
    <property type="evidence" value="ECO:0007669"/>
    <property type="project" value="InterPro"/>
</dbReference>
<sequence>MKTVQMSLDEALLSAVDEAAAVGGETRSAFIRAALHAELKRRRALMAEEAHRQSYLSAPEADAPMPKRRAWGE</sequence>
<protein>
    <submittedName>
        <fullName evidence="3">Ribbon-helix-helix protein, CopG family</fullName>
    </submittedName>
</protein>
<accession>A0AAU6PYB4</accession>
<dbReference type="AlphaFoldDB" id="A0AAU6PYB4"/>